<dbReference type="SMART" id="SM00855">
    <property type="entry name" value="PGAM"/>
    <property type="match status" value="1"/>
</dbReference>
<reference evidence="2" key="1">
    <citation type="submission" date="2015-12" db="EMBL/GenBank/DDBJ databases">
        <title>Update maize B73 reference genome by single molecule sequencing technologies.</title>
        <authorList>
            <consortium name="Maize Genome Sequencing Project"/>
            <person name="Ware D."/>
        </authorList>
    </citation>
    <scope>NUCLEOTIDE SEQUENCE</scope>
    <source>
        <tissue evidence="2">Seedling</tissue>
    </source>
</reference>
<gene>
    <name evidence="2" type="ORF">ZEAMMB73_Zm00001d024796</name>
</gene>
<name>A0A1D6J1V6_MAIZE</name>
<dbReference type="Gene3D" id="3.40.50.1240">
    <property type="entry name" value="Phosphoglycerate mutase-like"/>
    <property type="match status" value="1"/>
</dbReference>
<dbReference type="SUPFAM" id="SSF53254">
    <property type="entry name" value="Phosphoglycerate mutase-like"/>
    <property type="match status" value="1"/>
</dbReference>
<dbReference type="AlphaFoldDB" id="A0A1D6J1V6"/>
<dbReference type="GO" id="GO:0003824">
    <property type="term" value="F:catalytic activity"/>
    <property type="evidence" value="ECO:0007669"/>
    <property type="project" value="InterPro"/>
</dbReference>
<dbReference type="InterPro" id="IPR052765">
    <property type="entry name" value="PGM-Related"/>
</dbReference>
<dbReference type="Pfam" id="PF00300">
    <property type="entry name" value="His_Phos_1"/>
    <property type="match status" value="1"/>
</dbReference>
<proteinExistence type="predicted"/>
<accession>A0A1D6J1V6</accession>
<evidence type="ECO:0000313" key="2">
    <source>
        <dbReference type="EMBL" id="AQK42031.1"/>
    </source>
</evidence>
<sequence>MHAPRTPAPATHAMSHDTASHVHHHPAAAEDPGGSECRFCEMTRQHHPQCARRLPKRIILVRHGESQGNLDMSAYTTTPDYRIPLTALGVEQARAAGHRIRDVVAAGGGNWKVYFYVSPYARTRATLREVGRAFPRDRVIGAREECRVREQDFGNFQVEERMRAVKETRQRFGRFFFRFPEGESAADVFDRVASTIIRAEPSALPSSPPPLTTTHESTHG</sequence>
<protein>
    <submittedName>
        <fullName evidence="2">Phosphoglycerate mutase-like protein AT74H</fullName>
    </submittedName>
</protein>
<dbReference type="InterPro" id="IPR013078">
    <property type="entry name" value="His_Pase_superF_clade-1"/>
</dbReference>
<dbReference type="EMBL" id="CM000786">
    <property type="protein sequence ID" value="AQK42031.1"/>
    <property type="molecule type" value="Genomic_DNA"/>
</dbReference>
<dbReference type="ExpressionAtlas" id="A0A1D6J1V6">
    <property type="expression patterns" value="baseline and differential"/>
</dbReference>
<dbReference type="InterPro" id="IPR001345">
    <property type="entry name" value="PG/BPGM_mutase_AS"/>
</dbReference>
<dbReference type="InterPro" id="IPR029033">
    <property type="entry name" value="His_PPase_superfam"/>
</dbReference>
<dbReference type="CDD" id="cd07067">
    <property type="entry name" value="HP_PGM_like"/>
    <property type="match status" value="1"/>
</dbReference>
<dbReference type="PANTHER" id="PTHR46192">
    <property type="entry name" value="BROAD-RANGE ACID PHOSPHATASE DET1"/>
    <property type="match status" value="1"/>
</dbReference>
<feature type="compositionally biased region" description="Low complexity" evidence="1">
    <location>
        <begin position="1"/>
        <end position="13"/>
    </location>
</feature>
<organism evidence="2">
    <name type="scientific">Zea mays</name>
    <name type="common">Maize</name>
    <dbReference type="NCBI Taxonomy" id="4577"/>
    <lineage>
        <taxon>Eukaryota</taxon>
        <taxon>Viridiplantae</taxon>
        <taxon>Streptophyta</taxon>
        <taxon>Embryophyta</taxon>
        <taxon>Tracheophyta</taxon>
        <taxon>Spermatophyta</taxon>
        <taxon>Magnoliopsida</taxon>
        <taxon>Liliopsida</taxon>
        <taxon>Poales</taxon>
        <taxon>Poaceae</taxon>
        <taxon>PACMAD clade</taxon>
        <taxon>Panicoideae</taxon>
        <taxon>Andropogonodae</taxon>
        <taxon>Andropogoneae</taxon>
        <taxon>Tripsacinae</taxon>
        <taxon>Zea</taxon>
    </lineage>
</organism>
<feature type="region of interest" description="Disordered" evidence="1">
    <location>
        <begin position="1"/>
        <end position="32"/>
    </location>
</feature>
<evidence type="ECO:0000256" key="1">
    <source>
        <dbReference type="SAM" id="MobiDB-lite"/>
    </source>
</evidence>
<feature type="region of interest" description="Disordered" evidence="1">
    <location>
        <begin position="200"/>
        <end position="220"/>
    </location>
</feature>
<dbReference type="PROSITE" id="PS00175">
    <property type="entry name" value="PG_MUTASE"/>
    <property type="match status" value="1"/>
</dbReference>